<feature type="chain" id="PRO_5015865809" evidence="1">
    <location>
        <begin position="24"/>
        <end position="173"/>
    </location>
</feature>
<proteinExistence type="predicted"/>
<name>A0A2X2E3B7_PSELU</name>
<dbReference type="NCBIfam" id="TIGR03765">
    <property type="entry name" value="ICE_PFL_4695"/>
    <property type="match status" value="1"/>
</dbReference>
<evidence type="ECO:0000256" key="1">
    <source>
        <dbReference type="SAM" id="SignalP"/>
    </source>
</evidence>
<evidence type="ECO:0000313" key="2">
    <source>
        <dbReference type="EMBL" id="SPZ02559.1"/>
    </source>
</evidence>
<protein>
    <submittedName>
        <fullName evidence="2">Integrating conjugative element protein</fullName>
    </submittedName>
</protein>
<dbReference type="InterPro" id="IPR021300">
    <property type="entry name" value="Integr_conj_element_PFL4695"/>
</dbReference>
<feature type="signal peptide" evidence="1">
    <location>
        <begin position="1"/>
        <end position="23"/>
    </location>
</feature>
<sequence length="173" mass="18795">MNPILRFSQTAFFLLMVSFTSQAALQVIEDRGGTPAAPYYESLNPQLSLDADGMQLPSRPAKRYTEAEMLPVRSPSLSPGKVESRTINAPGLVPVFLIGDDPISRRWLAVRGEILRKLNAVGLVVNVETASELAGLRKAASGLQLSPASGEDLANRLHLEHYPVLLTPTSMEQ</sequence>
<keyword evidence="1" id="KW-0732">Signal</keyword>
<reference evidence="2 3" key="1">
    <citation type="submission" date="2018-06" db="EMBL/GenBank/DDBJ databases">
        <authorList>
            <consortium name="Pathogen Informatics"/>
            <person name="Doyle S."/>
        </authorList>
    </citation>
    <scope>NUCLEOTIDE SEQUENCE [LARGE SCALE GENOMIC DNA]</scope>
    <source>
        <strain evidence="2 3">NCTC11842</strain>
    </source>
</reference>
<gene>
    <name evidence="2" type="ORF">NCTC11842_00681</name>
</gene>
<dbReference type="Pfam" id="PF11072">
    <property type="entry name" value="DUF2859"/>
    <property type="match status" value="1"/>
</dbReference>
<organism evidence="2 3">
    <name type="scientific">Pseudomonas luteola</name>
    <dbReference type="NCBI Taxonomy" id="47886"/>
    <lineage>
        <taxon>Bacteria</taxon>
        <taxon>Pseudomonadati</taxon>
        <taxon>Pseudomonadota</taxon>
        <taxon>Gammaproteobacteria</taxon>
        <taxon>Pseudomonadales</taxon>
        <taxon>Pseudomonadaceae</taxon>
        <taxon>Pseudomonas</taxon>
    </lineage>
</organism>
<evidence type="ECO:0000313" key="3">
    <source>
        <dbReference type="Proteomes" id="UP000250443"/>
    </source>
</evidence>
<accession>A0A2X2E3B7</accession>
<dbReference type="EMBL" id="UAUF01000007">
    <property type="protein sequence ID" value="SPZ02559.1"/>
    <property type="molecule type" value="Genomic_DNA"/>
</dbReference>
<dbReference type="Proteomes" id="UP000250443">
    <property type="component" value="Unassembled WGS sequence"/>
</dbReference>
<dbReference type="AlphaFoldDB" id="A0A2X2E3B7"/>